<comment type="caution">
    <text evidence="1">The sequence shown here is derived from an EMBL/GenBank/DDBJ whole genome shotgun (WGS) entry which is preliminary data.</text>
</comment>
<keyword evidence="2" id="KW-1185">Reference proteome</keyword>
<dbReference type="Gene3D" id="3.40.50.10600">
    <property type="entry name" value="SpoIIaa-like domains"/>
    <property type="match status" value="1"/>
</dbReference>
<evidence type="ECO:0000313" key="2">
    <source>
        <dbReference type="Proteomes" id="UP000587070"/>
    </source>
</evidence>
<dbReference type="InterPro" id="IPR038396">
    <property type="entry name" value="SpoIIAA-like_sf"/>
</dbReference>
<dbReference type="AlphaFoldDB" id="A0A840G4C6"/>
<name>A0A840G4C6_RHOTE</name>
<evidence type="ECO:0000313" key="1">
    <source>
        <dbReference type="EMBL" id="MBB4246755.1"/>
    </source>
</evidence>
<dbReference type="OrthoDB" id="8562463at2"/>
<dbReference type="InterPro" id="IPR021866">
    <property type="entry name" value="SpoIIAA-like"/>
</dbReference>
<organism evidence="1 2">
    <name type="scientific">Rhodocyclus tenuis</name>
    <name type="common">Rhodospirillum tenue</name>
    <dbReference type="NCBI Taxonomy" id="1066"/>
    <lineage>
        <taxon>Bacteria</taxon>
        <taxon>Pseudomonadati</taxon>
        <taxon>Pseudomonadota</taxon>
        <taxon>Betaproteobacteria</taxon>
        <taxon>Rhodocyclales</taxon>
        <taxon>Rhodocyclaceae</taxon>
        <taxon>Rhodocyclus</taxon>
    </lineage>
</organism>
<sequence length="116" mass="13282">MILTDRQPHRVEVTVLGEFELADFKQFETLFDEVLAGDAPVDLYFDLRGMAGFTVDVAWEEVVFSRQHGKDFRRIAVIAEHRWEAWAVWLTKLSAQAELRVFADEEGARGWLAGAL</sequence>
<evidence type="ECO:0008006" key="3">
    <source>
        <dbReference type="Google" id="ProtNLM"/>
    </source>
</evidence>
<protein>
    <recommendedName>
        <fullName evidence="3">STAS/SEC14 domain-containing protein</fullName>
    </recommendedName>
</protein>
<dbReference type="RefSeq" id="WP_153115265.1">
    <property type="nucleotide sequence ID" value="NZ_JACIGE010000003.1"/>
</dbReference>
<proteinExistence type="predicted"/>
<dbReference type="Pfam" id="PF11964">
    <property type="entry name" value="SpoIIAA-like"/>
    <property type="match status" value="1"/>
</dbReference>
<gene>
    <name evidence="1" type="ORF">GGD90_001118</name>
</gene>
<dbReference type="EMBL" id="JACIGE010000003">
    <property type="protein sequence ID" value="MBB4246755.1"/>
    <property type="molecule type" value="Genomic_DNA"/>
</dbReference>
<dbReference type="InterPro" id="IPR036513">
    <property type="entry name" value="STAS_dom_sf"/>
</dbReference>
<dbReference type="SUPFAM" id="SSF52091">
    <property type="entry name" value="SpoIIaa-like"/>
    <property type="match status" value="1"/>
</dbReference>
<dbReference type="Proteomes" id="UP000587070">
    <property type="component" value="Unassembled WGS sequence"/>
</dbReference>
<reference evidence="1 2" key="1">
    <citation type="submission" date="2020-08" db="EMBL/GenBank/DDBJ databases">
        <title>Genome sequencing of Purple Non-Sulfur Bacteria from various extreme environments.</title>
        <authorList>
            <person name="Mayer M."/>
        </authorList>
    </citation>
    <scope>NUCLEOTIDE SEQUENCE [LARGE SCALE GENOMIC DNA]</scope>
    <source>
        <strain evidence="1 2">2761</strain>
    </source>
</reference>
<accession>A0A840G4C6</accession>